<dbReference type="NCBIfam" id="TIGR03307">
    <property type="entry name" value="PhnP"/>
    <property type="match status" value="1"/>
</dbReference>
<dbReference type="OrthoDB" id="9778305at2"/>
<feature type="domain" description="Metallo-beta-lactamase" evidence="1">
    <location>
        <begin position="36"/>
        <end position="214"/>
    </location>
</feature>
<proteinExistence type="predicted"/>
<dbReference type="RefSeq" id="WP_116301658.1">
    <property type="nucleotide sequence ID" value="NZ_NFZV01000005.1"/>
</dbReference>
<evidence type="ECO:0000313" key="2">
    <source>
        <dbReference type="EMBL" id="RFA37946.1"/>
    </source>
</evidence>
<evidence type="ECO:0000313" key="3">
    <source>
        <dbReference type="Proteomes" id="UP000256763"/>
    </source>
</evidence>
<comment type="caution">
    <text evidence="2">The sequence shown here is derived from an EMBL/GenBank/DDBJ whole genome shotgun (WGS) entry which is preliminary data.</text>
</comment>
<accession>A0A3E0X0X6</accession>
<dbReference type="PANTHER" id="PTHR42663">
    <property type="entry name" value="HYDROLASE C777.06C-RELATED-RELATED"/>
    <property type="match status" value="1"/>
</dbReference>
<reference evidence="3" key="1">
    <citation type="submission" date="2017-05" db="EMBL/GenBank/DDBJ databases">
        <authorList>
            <person name="Sharma S."/>
            <person name="Sidhu C."/>
            <person name="Pinnaka A.K."/>
        </authorList>
    </citation>
    <scope>NUCLEOTIDE SEQUENCE [LARGE SCALE GENOMIC DNA]</scope>
    <source>
        <strain evidence="3">AK93</strain>
    </source>
</reference>
<dbReference type="SUPFAM" id="SSF56281">
    <property type="entry name" value="Metallo-hydrolase/oxidoreductase"/>
    <property type="match status" value="1"/>
</dbReference>
<dbReference type="AlphaFoldDB" id="A0A3E0X0X6"/>
<dbReference type="PANTHER" id="PTHR42663:SF6">
    <property type="entry name" value="HYDROLASE C777.06C-RELATED"/>
    <property type="match status" value="1"/>
</dbReference>
<organism evidence="2 3">
    <name type="scientific">Alkalilimnicola ehrlichii</name>
    <dbReference type="NCBI Taxonomy" id="351052"/>
    <lineage>
        <taxon>Bacteria</taxon>
        <taxon>Pseudomonadati</taxon>
        <taxon>Pseudomonadota</taxon>
        <taxon>Gammaproteobacteria</taxon>
        <taxon>Chromatiales</taxon>
        <taxon>Ectothiorhodospiraceae</taxon>
        <taxon>Alkalilimnicola</taxon>
    </lineage>
</organism>
<dbReference type="SMART" id="SM00849">
    <property type="entry name" value="Lactamase_B"/>
    <property type="match status" value="1"/>
</dbReference>
<evidence type="ECO:0000259" key="1">
    <source>
        <dbReference type="SMART" id="SM00849"/>
    </source>
</evidence>
<protein>
    <submittedName>
        <fullName evidence="2">Phosphonate metabolism protein PhnP</fullName>
    </submittedName>
</protein>
<dbReference type="Gene3D" id="3.60.15.10">
    <property type="entry name" value="Ribonuclease Z/Hydroxyacylglutathione hydrolase-like"/>
    <property type="match status" value="1"/>
</dbReference>
<sequence>MQLTILGSGNAAGVPVYGCNCPACARARQDSAYRRRACSAFLETETDNLLLDAGLPDLDERFPAGTLQAILLTHYHMDHVQGLFRLRWGVHEPIPVISPNDAKGADDLYKHPGIFDFTHRAQAFVPLQIGGFSITPIKLYHSRPALGYYLRYGERSIAYLTDTVGLPEVSCEFLAAQEIDLLVIDASEPPRQTPPRNHNDLDLALAIHTLIRPHQTLLTHIGHELDNYLQEHPHALPADVRPAYDGLTIEL</sequence>
<dbReference type="GO" id="GO:0008081">
    <property type="term" value="F:phosphoric diester hydrolase activity"/>
    <property type="evidence" value="ECO:0007669"/>
    <property type="project" value="InterPro"/>
</dbReference>
<dbReference type="Pfam" id="PF12706">
    <property type="entry name" value="Lactamase_B_2"/>
    <property type="match status" value="1"/>
</dbReference>
<dbReference type="CDD" id="cd07736">
    <property type="entry name" value="PhnP-like_MBL-fold"/>
    <property type="match status" value="1"/>
</dbReference>
<dbReference type="GO" id="GO:0019700">
    <property type="term" value="P:organic phosphonate catabolic process"/>
    <property type="evidence" value="ECO:0007669"/>
    <property type="project" value="InterPro"/>
</dbReference>
<gene>
    <name evidence="2" type="ORF">CAL65_08515</name>
</gene>
<dbReference type="InterPro" id="IPR001279">
    <property type="entry name" value="Metallo-B-lactamas"/>
</dbReference>
<name>A0A3E0X0X6_9GAMM</name>
<dbReference type="InterPro" id="IPR035682">
    <property type="entry name" value="PhnP_MBL"/>
</dbReference>
<dbReference type="InterPro" id="IPR017693">
    <property type="entry name" value="Phosphonate_metab_PhnP"/>
</dbReference>
<dbReference type="InterPro" id="IPR036866">
    <property type="entry name" value="RibonucZ/Hydroxyglut_hydro"/>
</dbReference>
<dbReference type="EMBL" id="NFZW01000006">
    <property type="protein sequence ID" value="RFA37946.1"/>
    <property type="molecule type" value="Genomic_DNA"/>
</dbReference>
<dbReference type="Proteomes" id="UP000256763">
    <property type="component" value="Unassembled WGS sequence"/>
</dbReference>
<keyword evidence="3" id="KW-1185">Reference proteome</keyword>